<evidence type="ECO:0000313" key="1">
    <source>
        <dbReference type="EMBL" id="PKY56776.1"/>
    </source>
</evidence>
<protein>
    <submittedName>
        <fullName evidence="1">Uncharacterized protein</fullName>
    </submittedName>
</protein>
<keyword evidence="3" id="KW-1185">Reference proteome</keyword>
<reference evidence="1 3" key="1">
    <citation type="submission" date="2015-10" db="EMBL/GenBank/DDBJ databases">
        <title>Genome analyses suggest a sexual origin of heterokaryosis in a supposedly ancient asexual fungus.</title>
        <authorList>
            <person name="Ropars J."/>
            <person name="Sedzielewska K."/>
            <person name="Noel J."/>
            <person name="Charron P."/>
            <person name="Farinelli L."/>
            <person name="Marton T."/>
            <person name="Kruger M."/>
            <person name="Pelin A."/>
            <person name="Brachmann A."/>
            <person name="Corradi N."/>
        </authorList>
    </citation>
    <scope>NUCLEOTIDE SEQUENCE [LARGE SCALE GENOMIC DNA]</scope>
    <source>
        <strain evidence="1 3">A4</strain>
    </source>
</reference>
<proteinExistence type="predicted"/>
<dbReference type="EMBL" id="LLXI01008023">
    <property type="protein sequence ID" value="PKY62798.1"/>
    <property type="molecule type" value="Genomic_DNA"/>
</dbReference>
<dbReference type="EMBL" id="LLXI01002298">
    <property type="protein sequence ID" value="PKY56776.1"/>
    <property type="molecule type" value="Genomic_DNA"/>
</dbReference>
<gene>
    <name evidence="1" type="ORF">RhiirA4_477311</name>
    <name evidence="2" type="ORF">RhiirA4_489940</name>
</gene>
<dbReference type="Proteomes" id="UP000234323">
    <property type="component" value="Unassembled WGS sequence"/>
</dbReference>
<dbReference type="AlphaFoldDB" id="A0A2I1HD13"/>
<comment type="caution">
    <text evidence="1">The sequence shown here is derived from an EMBL/GenBank/DDBJ whole genome shotgun (WGS) entry which is preliminary data.</text>
</comment>
<organism evidence="1 3">
    <name type="scientific">Rhizophagus irregularis</name>
    <dbReference type="NCBI Taxonomy" id="588596"/>
    <lineage>
        <taxon>Eukaryota</taxon>
        <taxon>Fungi</taxon>
        <taxon>Fungi incertae sedis</taxon>
        <taxon>Mucoromycota</taxon>
        <taxon>Glomeromycotina</taxon>
        <taxon>Glomeromycetes</taxon>
        <taxon>Glomerales</taxon>
        <taxon>Glomeraceae</taxon>
        <taxon>Rhizophagus</taxon>
    </lineage>
</organism>
<sequence>SIRAKIVLKEESKEKVKCGDFGIRLGEVNGNNINKEDEKLLLNCIDNVGVIEKYLEEYRANHIIMCMISKDKNETRLRFSF</sequence>
<feature type="non-terminal residue" evidence="1">
    <location>
        <position position="1"/>
    </location>
</feature>
<evidence type="ECO:0000313" key="2">
    <source>
        <dbReference type="EMBL" id="PKY62798.1"/>
    </source>
</evidence>
<accession>A0A2I1HD13</accession>
<name>A0A2I1HD13_9GLOM</name>
<evidence type="ECO:0000313" key="3">
    <source>
        <dbReference type="Proteomes" id="UP000234323"/>
    </source>
</evidence>